<dbReference type="InterPro" id="IPR011990">
    <property type="entry name" value="TPR-like_helical_dom_sf"/>
</dbReference>
<dbReference type="AlphaFoldDB" id="A0A5C6XFH9"/>
<gene>
    <name evidence="1" type="ORF">FRC96_04260</name>
</gene>
<dbReference type="RefSeq" id="WP_146973085.1">
    <property type="nucleotide sequence ID" value="NZ_VOSL01000020.1"/>
</dbReference>
<name>A0A5C6XFH9_9DELT</name>
<comment type="caution">
    <text evidence="1">The sequence shown here is derived from an EMBL/GenBank/DDBJ whole genome shotgun (WGS) entry which is preliminary data.</text>
</comment>
<accession>A0A5C6XFH9</accession>
<reference evidence="1 2" key="1">
    <citation type="submission" date="2019-08" db="EMBL/GenBank/DDBJ databases">
        <title>Bradymonadales sp. TMQ2.</title>
        <authorList>
            <person name="Liang Q."/>
        </authorList>
    </citation>
    <scope>NUCLEOTIDE SEQUENCE [LARGE SCALE GENOMIC DNA]</scope>
    <source>
        <strain evidence="1 2">TMQ2</strain>
    </source>
</reference>
<dbReference type="Gene3D" id="1.25.40.10">
    <property type="entry name" value="Tetratricopeptide repeat domain"/>
    <property type="match status" value="1"/>
</dbReference>
<dbReference type="EMBL" id="VOSL01000020">
    <property type="protein sequence ID" value="TXD41208.1"/>
    <property type="molecule type" value="Genomic_DNA"/>
</dbReference>
<evidence type="ECO:0008006" key="3">
    <source>
        <dbReference type="Google" id="ProtNLM"/>
    </source>
</evidence>
<organism evidence="1 2">
    <name type="scientific">Lujinxingia vulgaris</name>
    <dbReference type="NCBI Taxonomy" id="2600176"/>
    <lineage>
        <taxon>Bacteria</taxon>
        <taxon>Deltaproteobacteria</taxon>
        <taxon>Bradymonadales</taxon>
        <taxon>Lujinxingiaceae</taxon>
        <taxon>Lujinxingia</taxon>
    </lineage>
</organism>
<evidence type="ECO:0000313" key="2">
    <source>
        <dbReference type="Proteomes" id="UP000321046"/>
    </source>
</evidence>
<dbReference type="OrthoDB" id="5512599at2"/>
<evidence type="ECO:0000313" key="1">
    <source>
        <dbReference type="EMBL" id="TXD41208.1"/>
    </source>
</evidence>
<protein>
    <recommendedName>
        <fullName evidence="3">Tetratricopeptide repeat protein</fullName>
    </recommendedName>
</protein>
<dbReference type="Proteomes" id="UP000321046">
    <property type="component" value="Unassembled WGS sequence"/>
</dbReference>
<proteinExistence type="predicted"/>
<dbReference type="SUPFAM" id="SSF48452">
    <property type="entry name" value="TPR-like"/>
    <property type="match status" value="1"/>
</dbReference>
<sequence length="185" mass="20680">MSIPTFFEPHDLREKARDEAQLHALLKELETTTAALRPLLAAEPTTENTAHLGRALQKLSEALRLAGSFDEARAAKEEAIDIWQDLGRAKAHFLCRLKLAMIDHQAGQFERAATALEALEDELDQGFEMYTDFLAEARARCYHALGRRDEALAQIRRALAVRLARGNPRHIEVTRNIEAIITSGG</sequence>